<dbReference type="GO" id="GO:0048039">
    <property type="term" value="F:ubiquinone binding"/>
    <property type="evidence" value="ECO:0007669"/>
    <property type="project" value="InterPro"/>
</dbReference>
<dbReference type="PANTHER" id="PTHR12901">
    <property type="entry name" value="SPERM PROTEIN HOMOLOG"/>
    <property type="match status" value="1"/>
</dbReference>
<dbReference type="InterPro" id="IPR044996">
    <property type="entry name" value="COQ10-like"/>
</dbReference>
<dbReference type="Proteomes" id="UP000754644">
    <property type="component" value="Unassembled WGS sequence"/>
</dbReference>
<dbReference type="Pfam" id="PF03364">
    <property type="entry name" value="Polyketide_cyc"/>
    <property type="match status" value="1"/>
</dbReference>
<dbReference type="AlphaFoldDB" id="A0A972VXT2"/>
<dbReference type="InterPro" id="IPR005031">
    <property type="entry name" value="COQ10_START"/>
</dbReference>
<name>A0A972VXT2_9GAMM</name>
<proteinExistence type="inferred from homology"/>
<evidence type="ECO:0000313" key="4">
    <source>
        <dbReference type="EMBL" id="NQV65007.1"/>
    </source>
</evidence>
<reference evidence="4" key="1">
    <citation type="submission" date="2020-05" db="EMBL/GenBank/DDBJ databases">
        <title>Sulfur intermediates as new biogeochemical hubs in an aquatic model microbial ecosystem.</title>
        <authorList>
            <person name="Vigneron A."/>
        </authorList>
    </citation>
    <scope>NUCLEOTIDE SEQUENCE</scope>
    <source>
        <strain evidence="4">Bin.250</strain>
    </source>
</reference>
<organism evidence="4 5">
    <name type="scientific">SAR86 cluster bacterium</name>
    <dbReference type="NCBI Taxonomy" id="2030880"/>
    <lineage>
        <taxon>Bacteria</taxon>
        <taxon>Pseudomonadati</taxon>
        <taxon>Pseudomonadota</taxon>
        <taxon>Gammaproteobacteria</taxon>
        <taxon>SAR86 cluster</taxon>
    </lineage>
</organism>
<accession>A0A972VXT2</accession>
<sequence>MRTVKRSALVPYTTAQMYHIINDIGRYPEFLPWCVGSEVLVASESELVARLDLARGGLSQSFTTRNRLSPPDGVTLELVDGPFTALSGAWALQALGEEGCKISMQLQFEFNSRVMNAALGQVFTGAVDKMVEAFCQRADQLYD</sequence>
<dbReference type="CDD" id="cd07813">
    <property type="entry name" value="COQ10p_like"/>
    <property type="match status" value="1"/>
</dbReference>
<evidence type="ECO:0000256" key="2">
    <source>
        <dbReference type="ARBA" id="ARBA00022649"/>
    </source>
</evidence>
<feature type="domain" description="Coenzyme Q-binding protein COQ10 START" evidence="3">
    <location>
        <begin position="10"/>
        <end position="135"/>
    </location>
</feature>
<dbReference type="EMBL" id="JABMOJ010000243">
    <property type="protein sequence ID" value="NQV65007.1"/>
    <property type="molecule type" value="Genomic_DNA"/>
</dbReference>
<gene>
    <name evidence="4" type="ORF">HQ497_06550</name>
</gene>
<dbReference type="Gene3D" id="3.30.530.20">
    <property type="match status" value="1"/>
</dbReference>
<dbReference type="GO" id="GO:0045333">
    <property type="term" value="P:cellular respiration"/>
    <property type="evidence" value="ECO:0007669"/>
    <property type="project" value="InterPro"/>
</dbReference>
<evidence type="ECO:0000313" key="5">
    <source>
        <dbReference type="Proteomes" id="UP000754644"/>
    </source>
</evidence>
<protein>
    <submittedName>
        <fullName evidence="4">Type II toxin-antitoxin system RatA family toxin</fullName>
    </submittedName>
</protein>
<keyword evidence="2" id="KW-1277">Toxin-antitoxin system</keyword>
<dbReference type="SUPFAM" id="SSF55961">
    <property type="entry name" value="Bet v1-like"/>
    <property type="match status" value="1"/>
</dbReference>
<evidence type="ECO:0000259" key="3">
    <source>
        <dbReference type="Pfam" id="PF03364"/>
    </source>
</evidence>
<comment type="similarity">
    <text evidence="1">Belongs to the ribosome association toxin RatA family.</text>
</comment>
<dbReference type="PANTHER" id="PTHR12901:SF10">
    <property type="entry name" value="COENZYME Q-BINDING PROTEIN COQ10, MITOCHONDRIAL"/>
    <property type="match status" value="1"/>
</dbReference>
<dbReference type="InterPro" id="IPR023393">
    <property type="entry name" value="START-like_dom_sf"/>
</dbReference>
<evidence type="ECO:0000256" key="1">
    <source>
        <dbReference type="ARBA" id="ARBA00008918"/>
    </source>
</evidence>
<comment type="caution">
    <text evidence="4">The sequence shown here is derived from an EMBL/GenBank/DDBJ whole genome shotgun (WGS) entry which is preliminary data.</text>
</comment>